<gene>
    <name evidence="4" type="primary">ODA7</name>
    <name evidence="4" type="ORF">SNAT2548_LOCUS32884</name>
</gene>
<comment type="caution">
    <text evidence="4">The sequence shown here is derived from an EMBL/GenBank/DDBJ whole genome shotgun (WGS) entry which is preliminary data.</text>
</comment>
<reference evidence="4" key="1">
    <citation type="submission" date="2021-02" db="EMBL/GenBank/DDBJ databases">
        <authorList>
            <person name="Dougan E. K."/>
            <person name="Rhodes N."/>
            <person name="Thang M."/>
            <person name="Chan C."/>
        </authorList>
    </citation>
    <scope>NUCLEOTIDE SEQUENCE</scope>
</reference>
<feature type="compositionally biased region" description="Polar residues" evidence="3">
    <location>
        <begin position="361"/>
        <end position="374"/>
    </location>
</feature>
<feature type="region of interest" description="Disordered" evidence="3">
    <location>
        <begin position="361"/>
        <end position="469"/>
    </location>
</feature>
<evidence type="ECO:0000313" key="4">
    <source>
        <dbReference type="EMBL" id="CAE7576514.1"/>
    </source>
</evidence>
<evidence type="ECO:0000256" key="2">
    <source>
        <dbReference type="ARBA" id="ARBA00022737"/>
    </source>
</evidence>
<feature type="compositionally biased region" description="Polar residues" evidence="3">
    <location>
        <begin position="460"/>
        <end position="469"/>
    </location>
</feature>
<dbReference type="EMBL" id="CAJNDS010002732">
    <property type="protein sequence ID" value="CAE7576514.1"/>
    <property type="molecule type" value="Genomic_DNA"/>
</dbReference>
<keyword evidence="5" id="KW-1185">Reference proteome</keyword>
<evidence type="ECO:0000256" key="1">
    <source>
        <dbReference type="ARBA" id="ARBA00022614"/>
    </source>
</evidence>
<proteinExistence type="predicted"/>
<feature type="compositionally biased region" description="Basic and acidic residues" evidence="3">
    <location>
        <begin position="66"/>
        <end position="98"/>
    </location>
</feature>
<dbReference type="InterPro" id="IPR032675">
    <property type="entry name" value="LRR_dom_sf"/>
</dbReference>
<dbReference type="AlphaFoldDB" id="A0A812UPY9"/>
<protein>
    <submittedName>
        <fullName evidence="4">ODA7 protein</fullName>
    </submittedName>
</protein>
<dbReference type="InterPro" id="IPR001611">
    <property type="entry name" value="Leu-rich_rpt"/>
</dbReference>
<keyword evidence="2" id="KW-0677">Repeat</keyword>
<name>A0A812UPY9_9DINO</name>
<dbReference type="GO" id="GO:0005737">
    <property type="term" value="C:cytoplasm"/>
    <property type="evidence" value="ECO:0007669"/>
    <property type="project" value="TreeGrafter"/>
</dbReference>
<accession>A0A812UPY9</accession>
<dbReference type="Pfam" id="PF00560">
    <property type="entry name" value="LRR_1"/>
    <property type="match status" value="1"/>
</dbReference>
<dbReference type="Proteomes" id="UP000604046">
    <property type="component" value="Unassembled WGS sequence"/>
</dbReference>
<feature type="compositionally biased region" description="Basic and acidic residues" evidence="3">
    <location>
        <begin position="317"/>
        <end position="328"/>
    </location>
</feature>
<dbReference type="PANTHER" id="PTHR15454:SF56">
    <property type="entry name" value="PROTEIN PHOSPHATASE 1 REGULATORY SUBUNIT 7-RELATED"/>
    <property type="match status" value="1"/>
</dbReference>
<dbReference type="Gene3D" id="3.80.10.10">
    <property type="entry name" value="Ribonuclease Inhibitor"/>
    <property type="match status" value="2"/>
</dbReference>
<feature type="region of interest" description="Disordered" evidence="3">
    <location>
        <begin position="314"/>
        <end position="338"/>
    </location>
</feature>
<dbReference type="SMART" id="SM00365">
    <property type="entry name" value="LRR_SD22"/>
    <property type="match status" value="3"/>
</dbReference>
<organism evidence="4 5">
    <name type="scientific">Symbiodinium natans</name>
    <dbReference type="NCBI Taxonomy" id="878477"/>
    <lineage>
        <taxon>Eukaryota</taxon>
        <taxon>Sar</taxon>
        <taxon>Alveolata</taxon>
        <taxon>Dinophyceae</taxon>
        <taxon>Suessiales</taxon>
        <taxon>Symbiodiniaceae</taxon>
        <taxon>Symbiodinium</taxon>
    </lineage>
</organism>
<evidence type="ECO:0000256" key="3">
    <source>
        <dbReference type="SAM" id="MobiDB-lite"/>
    </source>
</evidence>
<feature type="region of interest" description="Disordered" evidence="3">
    <location>
        <begin position="49"/>
        <end position="100"/>
    </location>
</feature>
<feature type="region of interest" description="Disordered" evidence="3">
    <location>
        <begin position="1"/>
        <end position="32"/>
    </location>
</feature>
<sequence>MSSSDQDGGDDTLNEILADALDAEDDSQADVNVESPAVGRLQALQGLLSQFDDGVETDGTPSPKMPRREMSGQAKDDLGSKDCEDSARAALSKDDPEAGRAGVLRQQQFQLAQMEKALQLVRDASANPRADSVELKDFQLRCLGPVIPQELPANLTMLCLSGNAFESMEELSQHLKGLRNLRTLDLSHCRLSSLTCLPKLPLEKLDVSSNLLSSSAGIAKCAGLREVCFAKNRLAKTDQIEMLLNLVVLDLSENRLHSKQLLRPLTACSRLECLQIHGNPLASLAQAKHRAWVASMFPALIWLDDHAIRPQRLRKKGQPDRDNLHPDRSTAGSGAALRKDIKDCSVRTEYLEQARRYARPTISSKMQAVPTSQSEKAHGRACERELEPSVERVERAERKIQRTSAPRSGAFAPAARPQRSSSQPCPFLHRSSDDKRVSAFPAEPQLRDTHIHDARPRDAGNTTTTEPQQLQNLTKDTRCAAVSASMGMQSRHSSLCRELIEEKRRLLQQISAKLGEGVATAMSARPMPVVNNSVRAVPQHEDPGEIRSLCESLRKDIQRKRLLIKQTKQI</sequence>
<feature type="compositionally biased region" description="Basic and acidic residues" evidence="3">
    <location>
        <begin position="445"/>
        <end position="458"/>
    </location>
</feature>
<dbReference type="OrthoDB" id="271226at2759"/>
<dbReference type="PANTHER" id="PTHR15454">
    <property type="entry name" value="NISCHARIN RELATED"/>
    <property type="match status" value="1"/>
</dbReference>
<keyword evidence="1" id="KW-0433">Leucine-rich repeat</keyword>
<dbReference type="PROSITE" id="PS51450">
    <property type="entry name" value="LRR"/>
    <property type="match status" value="2"/>
</dbReference>
<evidence type="ECO:0000313" key="5">
    <source>
        <dbReference type="Proteomes" id="UP000604046"/>
    </source>
</evidence>
<feature type="compositionally biased region" description="Basic and acidic residues" evidence="3">
    <location>
        <begin position="375"/>
        <end position="400"/>
    </location>
</feature>
<dbReference type="SUPFAM" id="SSF52058">
    <property type="entry name" value="L domain-like"/>
    <property type="match status" value="1"/>
</dbReference>